<gene>
    <name evidence="9" type="ORF">C2845_PM17G04000</name>
</gene>
<protein>
    <recommendedName>
        <fullName evidence="11">Disease resistance protein RPM1-like</fullName>
    </recommendedName>
</protein>
<dbReference type="PANTHER" id="PTHR23155:SF931">
    <property type="entry name" value="OS01G0547000 PROTEIN"/>
    <property type="match status" value="1"/>
</dbReference>
<keyword evidence="10" id="KW-1185">Reference proteome</keyword>
<name>A0A3L6Q2N0_PANMI</name>
<evidence type="ECO:0000256" key="3">
    <source>
        <dbReference type="ARBA" id="ARBA00022737"/>
    </source>
</evidence>
<evidence type="ECO:0000256" key="5">
    <source>
        <dbReference type="ARBA" id="ARBA00022821"/>
    </source>
</evidence>
<sequence length="1037" mass="118357">MVDAIGSIIPRLAELLNKEYMLQKGVKHSIDSLMKHVRFILAHLEELHKVPPDQLDGPKRQWVILARELLYDIEDVLDTFAVRVVGPGQEPDVGFLKKMTCKTKDLIKKAKTRHEIAGEISGVNNGLNELKNLRDSYKVDSVPDGATSSPDPRAMALYHDMTQLVGIDKASDEVINMLSPGHDEKLKIISIVGFGGLGKTTLAKSVHDKLMKGKNFQCGAFVSVGQNPEPLEGVLVNMISRLSNKLYKAVLSSPRDRSLLIDKLRCFLKDKRYFIVIDDIWNEKDWNNIKHAFIDSNLCSRLITTTRKVHVSQACCGSDDGIYRIQPLSIDDSKVLFYRRIFHHKDGCPHELEDVSKDILKKCGGVPLAILTIASLLAKKQSIPRKLLNSKVSLESINAYLHDLEKLKETSETTGIFVNKIRHLAFRIEDVVDEFTNKLEDDKHHEAFSTKMRKRIRRVSIWSRLSLELRSINNELEDAIRRREMLQAMIIVPVWGMGGAGKTTLVHQVYKAVKEDFDSAAWVTVSKSCKVADLLANIAREFGISGDARNMELIRLVEVICNYLKGKRYILVLDDVWEKDPWINIMDVFPTNCMSQFVLTSRKYEVASLATSNCTIKLEPLEENLSWKLFCNVAFRDDIDKKCPSDLQDLPAKFLQKCEGLPLAIACIGRLLSSKPPTYTAWKNMYKELQLQSTKNVIPGVDMILKVSLEDLPYELKNCFLHCAMFPEDYQIKRRRLIRHWITAGFIKEKESQTLEQVAEGYLNELVNRSLLQVVKTNEFGRVKCCRMHDVVRSIALDKAEKECFGKIYDSSGTSCIGFTRRLSIQSTDIAMLSQSGSTHVRAIHAFTSYIDIDLLRPILSSSILLSTLDLQGQLEKKRVPHILLSWTHLRNLTRLSLLFSKLDEDSFSSLEVLHGLCFLELGNAYDGKKLHFSALSFPALQKLGIWGAPQLNRVEIEEDCPEMKHLPHGIEYLTSLEDLYLYDTAQELIQKLIRQEANECDELHVKIRHIRRVSVKSTKENTWERIRWQRSRYSQR</sequence>
<dbReference type="InterPro" id="IPR032675">
    <property type="entry name" value="LRR_dom_sf"/>
</dbReference>
<keyword evidence="5" id="KW-0611">Plant defense</keyword>
<evidence type="ECO:0000256" key="1">
    <source>
        <dbReference type="ARBA" id="ARBA00008894"/>
    </source>
</evidence>
<dbReference type="InterPro" id="IPR002182">
    <property type="entry name" value="NB-ARC"/>
</dbReference>
<keyword evidence="3" id="KW-0677">Repeat</keyword>
<dbReference type="InterPro" id="IPR041118">
    <property type="entry name" value="Rx_N"/>
</dbReference>
<dbReference type="InterPro" id="IPR027417">
    <property type="entry name" value="P-loop_NTPase"/>
</dbReference>
<dbReference type="InterPro" id="IPR036388">
    <property type="entry name" value="WH-like_DNA-bd_sf"/>
</dbReference>
<dbReference type="SUPFAM" id="SSF52540">
    <property type="entry name" value="P-loop containing nucleoside triphosphate hydrolases"/>
    <property type="match status" value="2"/>
</dbReference>
<dbReference type="InterPro" id="IPR038005">
    <property type="entry name" value="RX-like_CC"/>
</dbReference>
<proteinExistence type="inferred from homology"/>
<dbReference type="GO" id="GO:0002758">
    <property type="term" value="P:innate immune response-activating signaling pathway"/>
    <property type="evidence" value="ECO:0007669"/>
    <property type="project" value="UniProtKB-ARBA"/>
</dbReference>
<comment type="caution">
    <text evidence="9">The sequence shown here is derived from an EMBL/GenBank/DDBJ whole genome shotgun (WGS) entry which is preliminary data.</text>
</comment>
<dbReference type="InterPro" id="IPR044974">
    <property type="entry name" value="Disease_R_plants"/>
</dbReference>
<evidence type="ECO:0000256" key="4">
    <source>
        <dbReference type="ARBA" id="ARBA00022741"/>
    </source>
</evidence>
<dbReference type="FunFam" id="3.40.50.300:FF:001091">
    <property type="entry name" value="Probable disease resistance protein At1g61300"/>
    <property type="match status" value="1"/>
</dbReference>
<comment type="similarity">
    <text evidence="1">Belongs to the disease resistance NB-LRR family.</text>
</comment>
<dbReference type="CDD" id="cd14798">
    <property type="entry name" value="RX-CC_like"/>
    <property type="match status" value="1"/>
</dbReference>
<dbReference type="InterPro" id="IPR042197">
    <property type="entry name" value="Apaf_helical"/>
</dbReference>
<dbReference type="FunFam" id="1.10.10.10:FF:000322">
    <property type="entry name" value="Probable disease resistance protein At1g63360"/>
    <property type="match status" value="1"/>
</dbReference>
<feature type="domain" description="Disease resistance N-terminal" evidence="7">
    <location>
        <begin position="4"/>
        <end position="87"/>
    </location>
</feature>
<feature type="domain" description="Disease resistance N-terminal" evidence="7">
    <location>
        <begin position="380"/>
        <end position="448"/>
    </location>
</feature>
<dbReference type="InterPro" id="IPR058922">
    <property type="entry name" value="WHD_DRP"/>
</dbReference>
<dbReference type="Gene3D" id="3.40.50.300">
    <property type="entry name" value="P-loop containing nucleotide triphosphate hydrolases"/>
    <property type="match status" value="2"/>
</dbReference>
<keyword evidence="2" id="KW-0433">Leucine-rich repeat</keyword>
<dbReference type="OrthoDB" id="598235at2759"/>
<dbReference type="PRINTS" id="PR00364">
    <property type="entry name" value="DISEASERSIST"/>
</dbReference>
<dbReference type="Proteomes" id="UP000275267">
    <property type="component" value="Unassembled WGS sequence"/>
</dbReference>
<feature type="domain" description="NB-ARC" evidence="6">
    <location>
        <begin position="169"/>
        <end position="346"/>
    </location>
</feature>
<evidence type="ECO:0000313" key="10">
    <source>
        <dbReference type="Proteomes" id="UP000275267"/>
    </source>
</evidence>
<dbReference type="Gene3D" id="1.20.5.4130">
    <property type="match status" value="2"/>
</dbReference>
<evidence type="ECO:0008006" key="11">
    <source>
        <dbReference type="Google" id="ProtNLM"/>
    </source>
</evidence>
<reference evidence="10" key="1">
    <citation type="journal article" date="2019" name="Nat. Commun.">
        <title>The genome of broomcorn millet.</title>
        <authorList>
            <person name="Zou C."/>
            <person name="Miki D."/>
            <person name="Li D."/>
            <person name="Tang Q."/>
            <person name="Xiao L."/>
            <person name="Rajput S."/>
            <person name="Deng P."/>
            <person name="Jia W."/>
            <person name="Huang R."/>
            <person name="Zhang M."/>
            <person name="Sun Y."/>
            <person name="Hu J."/>
            <person name="Fu X."/>
            <person name="Schnable P.S."/>
            <person name="Li F."/>
            <person name="Zhang H."/>
            <person name="Feng B."/>
            <person name="Zhu X."/>
            <person name="Liu R."/>
            <person name="Schnable J.C."/>
            <person name="Zhu J.-K."/>
            <person name="Zhang H."/>
        </authorList>
    </citation>
    <scope>NUCLEOTIDE SEQUENCE [LARGE SCALE GENOMIC DNA]</scope>
</reference>
<dbReference type="AlphaFoldDB" id="A0A3L6Q2N0"/>
<dbReference type="Gene3D" id="1.10.8.430">
    <property type="entry name" value="Helical domain of apoptotic protease-activating factors"/>
    <property type="match status" value="1"/>
</dbReference>
<evidence type="ECO:0000256" key="2">
    <source>
        <dbReference type="ARBA" id="ARBA00022614"/>
    </source>
</evidence>
<keyword evidence="4" id="KW-0547">Nucleotide-binding</keyword>
<feature type="domain" description="Disease resistance protein winged helix" evidence="8">
    <location>
        <begin position="725"/>
        <end position="795"/>
    </location>
</feature>
<dbReference type="GO" id="GO:0043531">
    <property type="term" value="F:ADP binding"/>
    <property type="evidence" value="ECO:0007669"/>
    <property type="project" value="InterPro"/>
</dbReference>
<evidence type="ECO:0000259" key="8">
    <source>
        <dbReference type="Pfam" id="PF23559"/>
    </source>
</evidence>
<accession>A0A3L6Q2N0</accession>
<dbReference type="GO" id="GO:0009626">
    <property type="term" value="P:plant-type hypersensitive response"/>
    <property type="evidence" value="ECO:0007669"/>
    <property type="project" value="UniProtKB-ARBA"/>
</dbReference>
<dbReference type="STRING" id="4540.A0A3L6Q2N0"/>
<dbReference type="PANTHER" id="PTHR23155">
    <property type="entry name" value="DISEASE RESISTANCE PROTEIN RP"/>
    <property type="match status" value="1"/>
</dbReference>
<evidence type="ECO:0000313" key="9">
    <source>
        <dbReference type="EMBL" id="RLM69109.1"/>
    </source>
</evidence>
<dbReference type="Pfam" id="PF23559">
    <property type="entry name" value="WHD_DRP"/>
    <property type="match status" value="1"/>
</dbReference>
<dbReference type="EMBL" id="PQIB02000014">
    <property type="protein sequence ID" value="RLM69109.1"/>
    <property type="molecule type" value="Genomic_DNA"/>
</dbReference>
<dbReference type="Pfam" id="PF00931">
    <property type="entry name" value="NB-ARC"/>
    <property type="match status" value="2"/>
</dbReference>
<dbReference type="Gene3D" id="3.80.10.10">
    <property type="entry name" value="Ribonuclease Inhibitor"/>
    <property type="match status" value="1"/>
</dbReference>
<dbReference type="SUPFAM" id="SSF52058">
    <property type="entry name" value="L domain-like"/>
    <property type="match status" value="1"/>
</dbReference>
<feature type="domain" description="NB-ARC" evidence="6">
    <location>
        <begin position="484"/>
        <end position="638"/>
    </location>
</feature>
<dbReference type="Gene3D" id="1.10.10.10">
    <property type="entry name" value="Winged helix-like DNA-binding domain superfamily/Winged helix DNA-binding domain"/>
    <property type="match status" value="1"/>
</dbReference>
<dbReference type="GO" id="GO:0042742">
    <property type="term" value="P:defense response to bacterium"/>
    <property type="evidence" value="ECO:0007669"/>
    <property type="project" value="UniProtKB-ARBA"/>
</dbReference>
<organism evidence="9 10">
    <name type="scientific">Panicum miliaceum</name>
    <name type="common">Proso millet</name>
    <name type="synonym">Broomcorn millet</name>
    <dbReference type="NCBI Taxonomy" id="4540"/>
    <lineage>
        <taxon>Eukaryota</taxon>
        <taxon>Viridiplantae</taxon>
        <taxon>Streptophyta</taxon>
        <taxon>Embryophyta</taxon>
        <taxon>Tracheophyta</taxon>
        <taxon>Spermatophyta</taxon>
        <taxon>Magnoliopsida</taxon>
        <taxon>Liliopsida</taxon>
        <taxon>Poales</taxon>
        <taxon>Poaceae</taxon>
        <taxon>PACMAD clade</taxon>
        <taxon>Panicoideae</taxon>
        <taxon>Panicodae</taxon>
        <taxon>Paniceae</taxon>
        <taxon>Panicinae</taxon>
        <taxon>Panicum</taxon>
        <taxon>Panicum sect. Panicum</taxon>
    </lineage>
</organism>
<evidence type="ECO:0000259" key="6">
    <source>
        <dbReference type="Pfam" id="PF00931"/>
    </source>
</evidence>
<evidence type="ECO:0000259" key="7">
    <source>
        <dbReference type="Pfam" id="PF18052"/>
    </source>
</evidence>
<dbReference type="Pfam" id="PF18052">
    <property type="entry name" value="Rx_N"/>
    <property type="match status" value="2"/>
</dbReference>